<dbReference type="PANTHER" id="PTHR47978">
    <property type="match status" value="1"/>
</dbReference>
<accession>A0A146KJ68</accession>
<organism evidence="2">
    <name type="scientific">Trepomonas sp. PC1</name>
    <dbReference type="NCBI Taxonomy" id="1076344"/>
    <lineage>
        <taxon>Eukaryota</taxon>
        <taxon>Metamonada</taxon>
        <taxon>Diplomonadida</taxon>
        <taxon>Hexamitidae</taxon>
        <taxon>Hexamitinae</taxon>
        <taxon>Trepomonas</taxon>
    </lineage>
</organism>
<evidence type="ECO:0000313" key="2">
    <source>
        <dbReference type="EMBL" id="JAP96218.1"/>
    </source>
</evidence>
<protein>
    <submittedName>
        <fullName evidence="2">Ras-like GTPase superfamily protein</fullName>
    </submittedName>
</protein>
<dbReference type="Gene3D" id="3.40.50.300">
    <property type="entry name" value="P-loop containing nucleotide triphosphate hydrolases"/>
    <property type="match status" value="1"/>
</dbReference>
<feature type="non-terminal residue" evidence="2">
    <location>
        <position position="1"/>
    </location>
</feature>
<dbReference type="SUPFAM" id="SSF52540">
    <property type="entry name" value="P-loop containing nucleoside triphosphate hydrolases"/>
    <property type="match status" value="1"/>
</dbReference>
<dbReference type="AlphaFoldDB" id="A0A146KJ68"/>
<dbReference type="InterPro" id="IPR001806">
    <property type="entry name" value="Small_GTPase"/>
</dbReference>
<sequence length="207" mass="23483">MYQGAEKDKIFKILIIGTQKSGKSELIKSFSKLSNQLVNEPRKMGIDEYDIELKTSSGIASCHIMDYNIPNYQSLSEQQIEVIKTADCLLVVTENLKSKVEEAVQIVQKLQKHFKCLTMLVGNKFDDYDPDQLNLNEMNGYAYLIGATAIQVSALTGLNLEDLQFMIADLLMNPTQKYNQMVEKTMVQQGNKQIQDKQLKKKGCKTM</sequence>
<name>A0A146KJ68_9EUKA</name>
<keyword evidence="1" id="KW-0547">Nucleotide-binding</keyword>
<dbReference type="GO" id="GO:0005525">
    <property type="term" value="F:GTP binding"/>
    <property type="evidence" value="ECO:0007669"/>
    <property type="project" value="InterPro"/>
</dbReference>
<dbReference type="GO" id="GO:0003924">
    <property type="term" value="F:GTPase activity"/>
    <property type="evidence" value="ECO:0007669"/>
    <property type="project" value="InterPro"/>
</dbReference>
<proteinExistence type="predicted"/>
<reference evidence="2" key="1">
    <citation type="submission" date="2015-07" db="EMBL/GenBank/DDBJ databases">
        <title>Adaptation to a free-living lifestyle via gene acquisitions in the diplomonad Trepomonas sp. PC1.</title>
        <authorList>
            <person name="Xu F."/>
            <person name="Jerlstrom-Hultqvist J."/>
            <person name="Kolisko M."/>
            <person name="Simpson A.G.B."/>
            <person name="Roger A.J."/>
            <person name="Svard S.G."/>
            <person name="Andersson J.O."/>
        </authorList>
    </citation>
    <scope>NUCLEOTIDE SEQUENCE</scope>
    <source>
        <strain evidence="2">PC1</strain>
    </source>
</reference>
<dbReference type="CDD" id="cd00882">
    <property type="entry name" value="Ras_like_GTPase"/>
    <property type="match status" value="1"/>
</dbReference>
<evidence type="ECO:0000256" key="1">
    <source>
        <dbReference type="ARBA" id="ARBA00022741"/>
    </source>
</evidence>
<gene>
    <name evidence="2" type="ORF">TPC1_10519</name>
</gene>
<dbReference type="InterPro" id="IPR027417">
    <property type="entry name" value="P-loop_NTPase"/>
</dbReference>
<dbReference type="PRINTS" id="PR00449">
    <property type="entry name" value="RASTRNSFRMNG"/>
</dbReference>
<dbReference type="EMBL" id="GDID01000388">
    <property type="protein sequence ID" value="JAP96218.1"/>
    <property type="molecule type" value="Transcribed_RNA"/>
</dbReference>
<dbReference type="Pfam" id="PF00071">
    <property type="entry name" value="Ras"/>
    <property type="match status" value="1"/>
</dbReference>